<feature type="compositionally biased region" description="Basic and acidic residues" evidence="1">
    <location>
        <begin position="403"/>
        <end position="425"/>
    </location>
</feature>
<dbReference type="EMBL" id="KV722379">
    <property type="protein sequence ID" value="OCH91804.1"/>
    <property type="molecule type" value="Genomic_DNA"/>
</dbReference>
<sequence length="425" mass="47314">MDPQILNDLTENLSLEQAPQLFFTKARACATSMEALGHILILAAGDGLPPEETIWPGIIVSASGILHLMLSVLRSHPEWRGVIDTGSIGREAVEAKLAADGQLPLKVVVLNAQTALKSFESRFRILVMDYRVGIVTRQRRRRLWRLVINIGYGQAFPAAIQFPSVTDLGCVYDRISSQRTDDWSKFLKSFPNFEDLVLREPHHRGDAPPLVSLECLKTISIISHRRDLEHLHAHTLLSAPRSPDGHEEIPMCRGHASAPKLALLCEGAYGLRTAFIGPLFSFQTGRETLSSLLDGGFEKKYSHSIPVPQLIELWIVGRSSGADWESMRAILRAAGSLTKSVVEGRHLEGFMRHFQTQKGSIISAPNYPLPVHRRHRDSTVVYLIRRDPQAAESLSPRCPRPALRIDRDPGALRNSDDGDARDLHN</sequence>
<dbReference type="Proteomes" id="UP000250043">
    <property type="component" value="Unassembled WGS sequence"/>
</dbReference>
<accession>A0A8E2AZ52</accession>
<evidence type="ECO:0000313" key="2">
    <source>
        <dbReference type="EMBL" id="OCH91804.1"/>
    </source>
</evidence>
<gene>
    <name evidence="2" type="ORF">OBBRIDRAFT_803027</name>
</gene>
<protein>
    <submittedName>
        <fullName evidence="2">Uncharacterized protein</fullName>
    </submittedName>
</protein>
<proteinExistence type="predicted"/>
<evidence type="ECO:0000313" key="3">
    <source>
        <dbReference type="Proteomes" id="UP000250043"/>
    </source>
</evidence>
<reference evidence="2 3" key="1">
    <citation type="submission" date="2016-07" db="EMBL/GenBank/DDBJ databases">
        <title>Draft genome of the white-rot fungus Obba rivulosa 3A-2.</title>
        <authorList>
            <consortium name="DOE Joint Genome Institute"/>
            <person name="Miettinen O."/>
            <person name="Riley R."/>
            <person name="Acob R."/>
            <person name="Barry K."/>
            <person name="Cullen D."/>
            <person name="De Vries R."/>
            <person name="Hainaut M."/>
            <person name="Hatakka A."/>
            <person name="Henrissat B."/>
            <person name="Hilden K."/>
            <person name="Kuo R."/>
            <person name="Labutti K."/>
            <person name="Lipzen A."/>
            <person name="Makela M.R."/>
            <person name="Sandor L."/>
            <person name="Spatafora J.W."/>
            <person name="Grigoriev I.V."/>
            <person name="Hibbett D.S."/>
        </authorList>
    </citation>
    <scope>NUCLEOTIDE SEQUENCE [LARGE SCALE GENOMIC DNA]</scope>
    <source>
        <strain evidence="2 3">3A-2</strain>
    </source>
</reference>
<dbReference type="AlphaFoldDB" id="A0A8E2AZ52"/>
<evidence type="ECO:0000256" key="1">
    <source>
        <dbReference type="SAM" id="MobiDB-lite"/>
    </source>
</evidence>
<feature type="region of interest" description="Disordered" evidence="1">
    <location>
        <begin position="392"/>
        <end position="425"/>
    </location>
</feature>
<name>A0A8E2AZ52_9APHY</name>
<keyword evidence="3" id="KW-1185">Reference proteome</keyword>
<organism evidence="2 3">
    <name type="scientific">Obba rivulosa</name>
    <dbReference type="NCBI Taxonomy" id="1052685"/>
    <lineage>
        <taxon>Eukaryota</taxon>
        <taxon>Fungi</taxon>
        <taxon>Dikarya</taxon>
        <taxon>Basidiomycota</taxon>
        <taxon>Agaricomycotina</taxon>
        <taxon>Agaricomycetes</taxon>
        <taxon>Polyporales</taxon>
        <taxon>Gelatoporiaceae</taxon>
        <taxon>Obba</taxon>
    </lineage>
</organism>